<dbReference type="SMART" id="SM00398">
    <property type="entry name" value="HMG"/>
    <property type="match status" value="1"/>
</dbReference>
<feature type="compositionally biased region" description="Acidic residues" evidence="4">
    <location>
        <begin position="317"/>
        <end position="328"/>
    </location>
</feature>
<dbReference type="GO" id="GO:0005634">
    <property type="term" value="C:nucleus"/>
    <property type="evidence" value="ECO:0007669"/>
    <property type="project" value="UniProtKB-UniRule"/>
</dbReference>
<dbReference type="AlphaFoldDB" id="A0A177AKJ3"/>
<dbReference type="InterPro" id="IPR036910">
    <property type="entry name" value="HMG_box_dom_sf"/>
</dbReference>
<feature type="domain" description="HMG box" evidence="5">
    <location>
        <begin position="230"/>
        <end position="298"/>
    </location>
</feature>
<feature type="compositionally biased region" description="Basic residues" evidence="4">
    <location>
        <begin position="167"/>
        <end position="177"/>
    </location>
</feature>
<organism evidence="6">
    <name type="scientific">Pseudogymnoascus destructans</name>
    <dbReference type="NCBI Taxonomy" id="655981"/>
    <lineage>
        <taxon>Eukaryota</taxon>
        <taxon>Fungi</taxon>
        <taxon>Dikarya</taxon>
        <taxon>Ascomycota</taxon>
        <taxon>Pezizomycotina</taxon>
        <taxon>Leotiomycetes</taxon>
        <taxon>Thelebolales</taxon>
        <taxon>Thelebolaceae</taxon>
        <taxon>Pseudogymnoascus</taxon>
    </lineage>
</organism>
<name>A0A177AKJ3_9PEZI</name>
<dbReference type="VEuPathDB" id="FungiDB:GMDG_00488"/>
<dbReference type="Proteomes" id="UP000077154">
    <property type="component" value="Unassembled WGS sequence"/>
</dbReference>
<feature type="compositionally biased region" description="Low complexity" evidence="4">
    <location>
        <begin position="30"/>
        <end position="58"/>
    </location>
</feature>
<dbReference type="SUPFAM" id="SSF47095">
    <property type="entry name" value="HMG-box"/>
    <property type="match status" value="1"/>
</dbReference>
<dbReference type="GeneID" id="36284381"/>
<gene>
    <name evidence="6" type="ORF">VC83_01290</name>
</gene>
<dbReference type="RefSeq" id="XP_024327850.1">
    <property type="nucleotide sequence ID" value="XM_024464973.1"/>
</dbReference>
<feature type="DNA-binding region" description="HMG box" evidence="3">
    <location>
        <begin position="230"/>
        <end position="298"/>
    </location>
</feature>
<proteinExistence type="predicted"/>
<feature type="region of interest" description="Disordered" evidence="4">
    <location>
        <begin position="1"/>
        <end position="61"/>
    </location>
</feature>
<dbReference type="PROSITE" id="PS50118">
    <property type="entry name" value="HMG_BOX_2"/>
    <property type="match status" value="1"/>
</dbReference>
<dbReference type="InterPro" id="IPR051356">
    <property type="entry name" value="SOX/SOX-like_TF"/>
</dbReference>
<dbReference type="Pfam" id="PF00505">
    <property type="entry name" value="HMG_box"/>
    <property type="match status" value="1"/>
</dbReference>
<keyword evidence="2 3" id="KW-0539">Nucleus</keyword>
<evidence type="ECO:0000256" key="2">
    <source>
        <dbReference type="ARBA" id="ARBA00023242"/>
    </source>
</evidence>
<dbReference type="Gene3D" id="1.10.30.10">
    <property type="entry name" value="High mobility group box domain"/>
    <property type="match status" value="1"/>
</dbReference>
<evidence type="ECO:0000256" key="4">
    <source>
        <dbReference type="SAM" id="MobiDB-lite"/>
    </source>
</evidence>
<dbReference type="GO" id="GO:0000981">
    <property type="term" value="F:DNA-binding transcription factor activity, RNA polymerase II-specific"/>
    <property type="evidence" value="ECO:0007669"/>
    <property type="project" value="TreeGrafter"/>
</dbReference>
<dbReference type="CDD" id="cd01389">
    <property type="entry name" value="HMG-box_ROX1-like"/>
    <property type="match status" value="1"/>
</dbReference>
<feature type="region of interest" description="Disordered" evidence="4">
    <location>
        <begin position="290"/>
        <end position="360"/>
    </location>
</feature>
<dbReference type="GO" id="GO:0000978">
    <property type="term" value="F:RNA polymerase II cis-regulatory region sequence-specific DNA binding"/>
    <property type="evidence" value="ECO:0007669"/>
    <property type="project" value="TreeGrafter"/>
</dbReference>
<dbReference type="eggNOG" id="KOG0528">
    <property type="taxonomic scope" value="Eukaryota"/>
</dbReference>
<dbReference type="PANTHER" id="PTHR45789">
    <property type="entry name" value="FI18025P1"/>
    <property type="match status" value="1"/>
</dbReference>
<dbReference type="OrthoDB" id="2307332at2759"/>
<feature type="region of interest" description="Disordered" evidence="4">
    <location>
        <begin position="150"/>
        <end position="180"/>
    </location>
</feature>
<accession>A0A177AKJ3</accession>
<evidence type="ECO:0000259" key="5">
    <source>
        <dbReference type="PROSITE" id="PS50118"/>
    </source>
</evidence>
<dbReference type="InterPro" id="IPR009071">
    <property type="entry name" value="HMG_box_dom"/>
</dbReference>
<evidence type="ECO:0000256" key="3">
    <source>
        <dbReference type="PROSITE-ProRule" id="PRU00267"/>
    </source>
</evidence>
<evidence type="ECO:0000313" key="6">
    <source>
        <dbReference type="EMBL" id="OAF62578.1"/>
    </source>
</evidence>
<keyword evidence="1 3" id="KW-0238">DNA-binding</keyword>
<dbReference type="PANTHER" id="PTHR45789:SF2">
    <property type="entry name" value="FI18025P1"/>
    <property type="match status" value="1"/>
</dbReference>
<reference evidence="6" key="1">
    <citation type="submission" date="2016-03" db="EMBL/GenBank/DDBJ databases">
        <title>Updated assembly of Pseudogymnoascus destructans, the fungus causing white-nose syndrome of bats.</title>
        <authorList>
            <person name="Palmer J.M."/>
            <person name="Drees K.P."/>
            <person name="Foster J.T."/>
            <person name="Lindner D.L."/>
        </authorList>
    </citation>
    <scope>NUCLEOTIDE SEQUENCE [LARGE SCALE GENOMIC DNA]</scope>
    <source>
        <strain evidence="6">20631-21</strain>
    </source>
</reference>
<dbReference type="EMBL" id="KV441387">
    <property type="protein sequence ID" value="OAF62578.1"/>
    <property type="molecule type" value="Genomic_DNA"/>
</dbReference>
<protein>
    <recommendedName>
        <fullName evidence="5">HMG box domain-containing protein</fullName>
    </recommendedName>
</protein>
<evidence type="ECO:0000256" key="1">
    <source>
        <dbReference type="ARBA" id="ARBA00023125"/>
    </source>
</evidence>
<sequence>MSDRAASTIPPTPPPSNAADIQDGFGHLIQHNSSFQHQSNSFEGGGSQMSPSGSPVQGLDDTLYSNGVYQYGNGQEIFQYGLSPNIVVGPEYENLQYDMKQENSRYAPVTDDPQLYGYRSHEASPAPSAMSPPLNVRRTRSGQAINRAIQQLKPSPKPTARAASPKPKAKKVKKEKKAKAENKIARLEQPLSVLTREWTHVPVVDIDAYVNRSAEIRRQEVEEGKNPGKVKRPMNSFMLYRKAYQNRTKNWCLQNNHQVVSQVCGDSWPLEPDSVRAQFNEWARIERQNHQNAHPGYKFSPAKAGTAKVPKRKVSVSDEESGLEEYDWKEDCSSSTRVKRQRLTPKPSHTPPAKFQTQPYYGFDINSRGSSMEPGMGGNFPSSAYHASNPGRHVPEPYRPNIPDGQYWQQEVVPNMQNPNIHDVILRRTRGPRMNAAPHPGYQQEYYPPNGAMNGGIPQHSFNEHNGTMNGGTLHHSFNGYQDEQENKIDPSLMGHDQPYDNLYTADDNEVFLDNNGLMFNQQYYQQPLGIADGGQQPLQHQPSQHQQLAVVDGNQQPLQQLLEIVTDGVKQEYPEYPEYPGSQTGIPDTPILNQQLDDPNSQDVWHIVDSLDTGDEFNKWVGPESEQEDLM</sequence>